<dbReference type="Pfam" id="PF00400">
    <property type="entry name" value="WD40"/>
    <property type="match status" value="3"/>
</dbReference>
<organism evidence="8 9">
    <name type="scientific">Porites lobata</name>
    <dbReference type="NCBI Taxonomy" id="104759"/>
    <lineage>
        <taxon>Eukaryota</taxon>
        <taxon>Metazoa</taxon>
        <taxon>Cnidaria</taxon>
        <taxon>Anthozoa</taxon>
        <taxon>Hexacorallia</taxon>
        <taxon>Scleractinia</taxon>
        <taxon>Fungiina</taxon>
        <taxon>Poritidae</taxon>
        <taxon>Porites</taxon>
    </lineage>
</organism>
<dbReference type="EMBL" id="CALNXK010000124">
    <property type="protein sequence ID" value="CAH3162897.1"/>
    <property type="molecule type" value="Genomic_DNA"/>
</dbReference>
<dbReference type="InterPro" id="IPR036322">
    <property type="entry name" value="WD40_repeat_dom_sf"/>
</dbReference>
<dbReference type="Proteomes" id="UP001159405">
    <property type="component" value="Unassembled WGS sequence"/>
</dbReference>
<feature type="repeat" description="WD" evidence="3">
    <location>
        <begin position="714"/>
        <end position="755"/>
    </location>
</feature>
<dbReference type="InterPro" id="IPR015943">
    <property type="entry name" value="WD40/YVTN_repeat-like_dom_sf"/>
</dbReference>
<evidence type="ECO:0000256" key="2">
    <source>
        <dbReference type="ARBA" id="ARBA00022737"/>
    </source>
</evidence>
<evidence type="ECO:0000313" key="9">
    <source>
        <dbReference type="Proteomes" id="UP001159405"/>
    </source>
</evidence>
<feature type="region of interest" description="Disordered" evidence="4">
    <location>
        <begin position="1078"/>
        <end position="1108"/>
    </location>
</feature>
<dbReference type="InterPro" id="IPR055440">
    <property type="entry name" value="Beta-prop_WDR90_4th"/>
</dbReference>
<accession>A0ABN8QFV1</accession>
<evidence type="ECO:0008006" key="10">
    <source>
        <dbReference type="Google" id="ProtNLM"/>
    </source>
</evidence>
<dbReference type="SUPFAM" id="SSF50998">
    <property type="entry name" value="Quinoprotein alcohol dehydrogenase-like"/>
    <property type="match status" value="1"/>
</dbReference>
<comment type="caution">
    <text evidence="8">The sequence shown here is derived from an EMBL/GenBank/DDBJ whole genome shotgun (WGS) entry which is preliminary data.</text>
</comment>
<dbReference type="PANTHER" id="PTHR13720:SF24">
    <property type="entry name" value="WD REPEAT-CONTAINING PROTEIN 90"/>
    <property type="match status" value="1"/>
</dbReference>
<dbReference type="Pfam" id="PF05018">
    <property type="entry name" value="CFA20_dom"/>
    <property type="match status" value="1"/>
</dbReference>
<dbReference type="SUPFAM" id="SSF50978">
    <property type="entry name" value="WD40 repeat-like"/>
    <property type="match status" value="2"/>
</dbReference>
<feature type="domain" description="WDR90/POC16 second beta-propeller" evidence="7">
    <location>
        <begin position="725"/>
        <end position="1015"/>
    </location>
</feature>
<dbReference type="PROSITE" id="PS00678">
    <property type="entry name" value="WD_REPEATS_1"/>
    <property type="match status" value="1"/>
</dbReference>
<dbReference type="InterPro" id="IPR007714">
    <property type="entry name" value="CFA20_dom"/>
</dbReference>
<evidence type="ECO:0000259" key="5">
    <source>
        <dbReference type="Pfam" id="PF05018"/>
    </source>
</evidence>
<feature type="domain" description="CFA20" evidence="5">
    <location>
        <begin position="1"/>
        <end position="88"/>
    </location>
</feature>
<name>A0ABN8QFV1_9CNID</name>
<evidence type="ECO:0000259" key="6">
    <source>
        <dbReference type="Pfam" id="PF23342"/>
    </source>
</evidence>
<proteinExistence type="predicted"/>
<dbReference type="InterPro" id="IPR011047">
    <property type="entry name" value="Quinoprotein_ADH-like_sf"/>
</dbReference>
<keyword evidence="9" id="KW-1185">Reference proteome</keyword>
<reference evidence="8 9" key="1">
    <citation type="submission" date="2022-05" db="EMBL/GenBank/DDBJ databases">
        <authorList>
            <consortium name="Genoscope - CEA"/>
            <person name="William W."/>
        </authorList>
    </citation>
    <scope>NUCLEOTIDE SEQUENCE [LARGE SCALE GENOMIC DNA]</scope>
</reference>
<dbReference type="InterPro" id="IPR019775">
    <property type="entry name" value="WD40_repeat_CS"/>
</dbReference>
<dbReference type="SMART" id="SM00320">
    <property type="entry name" value="WD40"/>
    <property type="match status" value="20"/>
</dbReference>
<keyword evidence="2" id="KW-0677">Repeat</keyword>
<feature type="repeat" description="WD" evidence="3">
    <location>
        <begin position="1640"/>
        <end position="1670"/>
    </location>
</feature>
<dbReference type="InterPro" id="IPR001680">
    <property type="entry name" value="WD40_rpt"/>
</dbReference>
<dbReference type="PROSITE" id="PS50294">
    <property type="entry name" value="WD_REPEATS_REGION"/>
    <property type="match status" value="2"/>
</dbReference>
<evidence type="ECO:0000256" key="1">
    <source>
        <dbReference type="ARBA" id="ARBA00022574"/>
    </source>
</evidence>
<dbReference type="InterPro" id="IPR055441">
    <property type="entry name" value="Beta-prop_WDR90_POC16_2nd"/>
</dbReference>
<dbReference type="Gene3D" id="2.130.10.10">
    <property type="entry name" value="YVTN repeat-like/Quinoprotein amine dehydrogenase"/>
    <property type="match status" value="6"/>
</dbReference>
<dbReference type="Pfam" id="PF23342">
    <property type="entry name" value="WDR90_beta-prop_4th"/>
    <property type="match status" value="1"/>
</dbReference>
<gene>
    <name evidence="8" type="ORF">PLOB_00005529</name>
</gene>
<dbReference type="Pfam" id="PF23393">
    <property type="entry name" value="Beta-prop_WDR90_POC16_2nd"/>
    <property type="match status" value="1"/>
</dbReference>
<keyword evidence="1 3" id="KW-0853">WD repeat</keyword>
<evidence type="ECO:0000313" key="8">
    <source>
        <dbReference type="EMBL" id="CAH3162897.1"/>
    </source>
</evidence>
<dbReference type="InterPro" id="IPR050630">
    <property type="entry name" value="WD_repeat_EMAP"/>
</dbReference>
<feature type="repeat" description="WD" evidence="3">
    <location>
        <begin position="1525"/>
        <end position="1558"/>
    </location>
</feature>
<evidence type="ECO:0000256" key="4">
    <source>
        <dbReference type="SAM" id="MobiDB-lite"/>
    </source>
</evidence>
<protein>
    <recommendedName>
        <fullName evidence="10">WD repeat-containing protein 90</fullName>
    </recommendedName>
</protein>
<feature type="compositionally biased region" description="Basic and acidic residues" evidence="4">
    <location>
        <begin position="1095"/>
        <end position="1108"/>
    </location>
</feature>
<sequence length="1877" mass="206698">MDKQLKGTVYRITGSIPASNFIQFPRTSTQSLGLTGRYLYCLFRPIPGKYFVVHIDVATDDGLTIRISFSNMFKEFKSTSTWLQFPFVSSPAPGSVDEVTVGEASVLSSLVGMTPQATRWTVLVLDFRYILSVYLNRQYAYMKNIRLCASMFLKGLFTSDIDYQPGISASEARKLGLLDQGISPMPREMAFLLPKGEDWLQLYDYIKFPPDSKVAQFGIIANVKSTLSHHKTVPVHQSSEREHFHYQDKKIKPNHRSRVNVNGKLPKGSYGNVPVMDEEKTGQAVASRVALVDRLNPQKQPTKKRQFVIPTALPAVGVQGAGLVDENNGEVHVYAHPSKVVNNLQHPKEREKFQRAEIPKATKAGNFTTLKPDPILSLKRVVGFGGGTFREALWTKNGSCIVYPCHAIIVSIDVTSGHQQFFMGHTDKVSALAFDGKTDILASAQTGSPSVIRMWKYQSRKCTAMFRAEVHNVHCISLSYSGNILCGVGKDGHGKQMVVVWDVSHAVRGGEMSIIAKAHTDVDICRMRIAEFDDSRLVSCGNDNIRFWRIRHGSLRSCPVDLGRHGSVDFNDIVYGAKDPLSADPTVRKVYSCTSHGTVYQIDYQKIMLDKVIRLLPVGSHHNPVGKYGGTTPTEFGLGINSLCVNESFCATGSDDGILRLWPLDFSTVFLEAEHEGPLTAVNISSDGLFVLAGTKTGNLGVLQASARSYTTLMRSHTEQILAMSFDSTHRYLATVSADQSIRVWDLDTLAQLFDFQAPGEVPCAIAYHPRLQCFACGFMSGCVRVFDVGTTNLLAEHSQHAGQVTGLVFSPNGEFMHSAGALGSLALYDATDEGFQLTRVLPNTVVMGGKFGPHVLSVSEDSLRLAFIGPSEYTVTVANARSLDEVLRVDISTITADRSIVDSALHVCFAPSSVKQLLVVTSTIRLLKLDSHNGVLLSEMSNIHRGSCSSLDVSRDGKHLATAGDRVIKIWDYHMRLDINFQVFIGHSDHIQQVAFTPDYLGLVSVGEAILLWDFHGRGKHFHINGGREPQKSYIPDAPDKSVRITPERPYSPMHAQPHTVTPRKYVPVPAAYEPPQFDVSPIPANGLDNEEVPNARHDGVPQTERHEYYSPKKILQEQIPEGQSKHKSPIKTKSPARRLNFNIPAATESRIPNGEIHLPPTVTKHFKRHDNMSSLAERRYTAPPKQAGLQLKSVLGYNGNGRKNMIWKYDTGLFAYTSGCLVVIEDLHSGTQRHLMGHAEEISTLALQHDGLFLASASGPSDNNSSQICLWNIQEGVCKKVLSHHEHEVVCLAYAHDDRFLVSVGDYRECSVVVWCTRDLVVLTASYARHPVHDVMWDPYTANEFASVGQDGSVLFWLLDETGEKLTLNVHEPEVPEELMQSKKRDEYHAFTSLWYAGDSVMYAGTSAGMLSAWDTRQNKCFIHWEGDSTEIDLIMGHGGTLIAGSSSGNLRLWSVVGVSEMRLPGESTRLSSNGLVMEDEMTLDGAITSASFDEALETGIIGTSSGTLWYVNWEERTSIRLVSGHAKQISDLVFSGPDDQYFATSSADGVLHLWSKDGLEHLQFQVLEQTCNCVSFCPVPAATPTKSITNEGQTVATVHPQPSPAETAIQPSHCVAGYSDGTIRIFDLGKVEMIMKMQPHGASITTISFSADGRVIISGAEDGLLAISSPSTGLTIRLMNDHRGAPITCLHVSSIKDQHYPLSSPLLWLAASADRRVSIWSADWSKDFCELVDWLTFPAPPIGPDGKALRRGDPAQYSKLPPSLAQFSPADPDIIVYTGYGMQKVVQFYSLSQKKVVRTAALTQWATSMDVSPKGHLIAIATAERLVKLMDYSEGSFQDFLGHCGVVNHVRFAPSGELFCSTSHSEILTWTVKA</sequence>
<dbReference type="PROSITE" id="PS50082">
    <property type="entry name" value="WD_REPEATS_2"/>
    <property type="match status" value="3"/>
</dbReference>
<dbReference type="PANTHER" id="PTHR13720">
    <property type="entry name" value="WD-40 REPEAT PROTEIN"/>
    <property type="match status" value="1"/>
</dbReference>
<evidence type="ECO:0000259" key="7">
    <source>
        <dbReference type="Pfam" id="PF23393"/>
    </source>
</evidence>
<feature type="domain" description="WDR90 4th beta-propeller" evidence="6">
    <location>
        <begin position="1604"/>
        <end position="1876"/>
    </location>
</feature>
<evidence type="ECO:0000256" key="3">
    <source>
        <dbReference type="PROSITE-ProRule" id="PRU00221"/>
    </source>
</evidence>